<dbReference type="GO" id="GO:0006508">
    <property type="term" value="P:proteolysis"/>
    <property type="evidence" value="ECO:0007669"/>
    <property type="project" value="UniProtKB-KW"/>
</dbReference>
<dbReference type="AlphaFoldDB" id="A0A7Z1K2N7"/>
<dbReference type="CDD" id="cd02619">
    <property type="entry name" value="Peptidase_C1"/>
    <property type="match status" value="1"/>
</dbReference>
<gene>
    <name evidence="2" type="ORF">DM05_5454</name>
</gene>
<dbReference type="Gene3D" id="3.90.70.10">
    <property type="entry name" value="Cysteine proteinases"/>
    <property type="match status" value="1"/>
</dbReference>
<sequence>MIVPKVLLDGFGSPARPQGRRPTCLAFALSDLNRPKSPADLSPEYLYRAAAIMTPGWGPGGGITFDAMREASRVGQPEEAAFPYCSEEPSLPIPDLPSGLQHYGDLLQCVSADPTDIACFISAGQPIGLGLRVTPEFFKPEGGLVAFGDQVMPGLLHAVVAIGVGHEDGNSAPWFYVRNSWGPQWGVDGHAWISGAYVSAHAECAFGVENGKIDRI</sequence>
<reference evidence="2 3" key="2">
    <citation type="submission" date="2017-10" db="EMBL/GenBank/DDBJ databases">
        <title>Bacterial endophytes that colonize and modify switchgrass growth.</title>
        <authorList>
            <person name="Debolt S."/>
        </authorList>
    </citation>
    <scope>NUCLEOTIDE SEQUENCE [LARGE SCALE GENOMIC DNA]</scope>
    <source>
        <strain evidence="2 3">A2-S9</strain>
    </source>
</reference>
<name>A0A7Z1K2N7_9PSED</name>
<evidence type="ECO:0000313" key="3">
    <source>
        <dbReference type="Proteomes" id="UP000221580"/>
    </source>
</evidence>
<dbReference type="Proteomes" id="UP000221580">
    <property type="component" value="Unassembled WGS sequence"/>
</dbReference>
<dbReference type="InterPro" id="IPR000668">
    <property type="entry name" value="Peptidase_C1A_C"/>
</dbReference>
<proteinExistence type="predicted"/>
<dbReference type="InterPro" id="IPR025660">
    <property type="entry name" value="Pept_his_AS"/>
</dbReference>
<dbReference type="GO" id="GO:0008234">
    <property type="term" value="F:cysteine-type peptidase activity"/>
    <property type="evidence" value="ECO:0007669"/>
    <property type="project" value="InterPro"/>
</dbReference>
<organism evidence="2 3">
    <name type="scientific">Pseudomonas poae</name>
    <dbReference type="NCBI Taxonomy" id="200451"/>
    <lineage>
        <taxon>Bacteria</taxon>
        <taxon>Pseudomonadati</taxon>
        <taxon>Pseudomonadota</taxon>
        <taxon>Gammaproteobacteria</taxon>
        <taxon>Pseudomonadales</taxon>
        <taxon>Pseudomonadaceae</taxon>
        <taxon>Pseudomonas</taxon>
    </lineage>
</organism>
<reference evidence="2 3" key="1">
    <citation type="submission" date="2017-09" db="EMBL/GenBank/DDBJ databases">
        <authorList>
            <person name="DeBolt S."/>
            <person name="Huntemann M."/>
            <person name="Clum A."/>
            <person name="Pillay M."/>
            <person name="Palaniappan K."/>
            <person name="Varghese N."/>
            <person name="Mikhailova N."/>
            <person name="Stamatis D."/>
            <person name="Reddy T."/>
            <person name="Daum C."/>
            <person name="Shapiro N."/>
            <person name="Ivanova N."/>
            <person name="Kyrpides N."/>
            <person name="Woyke T."/>
        </authorList>
    </citation>
    <scope>NUCLEOTIDE SEQUENCE [LARGE SCALE GENOMIC DNA]</scope>
    <source>
        <strain evidence="2 3">A2-S9</strain>
    </source>
</reference>
<evidence type="ECO:0000259" key="1">
    <source>
        <dbReference type="SMART" id="SM00645"/>
    </source>
</evidence>
<dbReference type="EMBL" id="PDJN01000003">
    <property type="protein sequence ID" value="PFG60734.1"/>
    <property type="molecule type" value="Genomic_DNA"/>
</dbReference>
<keyword evidence="2" id="KW-0645">Protease</keyword>
<comment type="caution">
    <text evidence="2">The sequence shown here is derived from an EMBL/GenBank/DDBJ whole genome shotgun (WGS) entry which is preliminary data.</text>
</comment>
<accession>A0A7Z1K2N7</accession>
<dbReference type="RefSeq" id="WP_141543061.1">
    <property type="nucleotide sequence ID" value="NZ_PDJN01000003.1"/>
</dbReference>
<keyword evidence="2" id="KW-0378">Hydrolase</keyword>
<dbReference type="SUPFAM" id="SSF54001">
    <property type="entry name" value="Cysteine proteinases"/>
    <property type="match status" value="1"/>
</dbReference>
<protein>
    <submittedName>
        <fullName evidence="2">Papain like protease</fullName>
    </submittedName>
</protein>
<dbReference type="Pfam" id="PF00112">
    <property type="entry name" value="Peptidase_C1"/>
    <property type="match status" value="1"/>
</dbReference>
<dbReference type="SMART" id="SM00645">
    <property type="entry name" value="Pept_C1"/>
    <property type="match status" value="1"/>
</dbReference>
<evidence type="ECO:0000313" key="2">
    <source>
        <dbReference type="EMBL" id="PFG60734.1"/>
    </source>
</evidence>
<dbReference type="InterPro" id="IPR038765">
    <property type="entry name" value="Papain-like_cys_pep_sf"/>
</dbReference>
<dbReference type="PROSITE" id="PS00639">
    <property type="entry name" value="THIOL_PROTEASE_HIS"/>
    <property type="match status" value="1"/>
</dbReference>
<feature type="domain" description="Peptidase C1A papain C-terminal" evidence="1">
    <location>
        <begin position="3"/>
        <end position="200"/>
    </location>
</feature>